<name>A0A2T3J8U5_9GAMM</name>
<evidence type="ECO:0000256" key="1">
    <source>
        <dbReference type="ARBA" id="ARBA00004196"/>
    </source>
</evidence>
<keyword evidence="4" id="KW-0410">Iron transport</keyword>
<organism evidence="8 9">
    <name type="scientific">Photobacterium frigidiphilum</name>
    <dbReference type="NCBI Taxonomy" id="264736"/>
    <lineage>
        <taxon>Bacteria</taxon>
        <taxon>Pseudomonadati</taxon>
        <taxon>Pseudomonadota</taxon>
        <taxon>Gammaproteobacteria</taxon>
        <taxon>Vibrionales</taxon>
        <taxon>Vibrionaceae</taxon>
        <taxon>Photobacterium</taxon>
    </lineage>
</organism>
<evidence type="ECO:0000256" key="5">
    <source>
        <dbReference type="ARBA" id="ARBA00022729"/>
    </source>
</evidence>
<evidence type="ECO:0000256" key="2">
    <source>
        <dbReference type="ARBA" id="ARBA00008814"/>
    </source>
</evidence>
<keyword evidence="4" id="KW-0406">Ion transport</keyword>
<comment type="subcellular location">
    <subcellularLocation>
        <location evidence="1">Cell envelope</location>
    </subcellularLocation>
</comment>
<dbReference type="GO" id="GO:1901678">
    <property type="term" value="P:iron coordination entity transport"/>
    <property type="evidence" value="ECO:0007669"/>
    <property type="project" value="UniProtKB-ARBA"/>
</dbReference>
<dbReference type="Proteomes" id="UP000240987">
    <property type="component" value="Unassembled WGS sequence"/>
</dbReference>
<evidence type="ECO:0000259" key="7">
    <source>
        <dbReference type="PROSITE" id="PS50983"/>
    </source>
</evidence>
<dbReference type="Gene3D" id="3.40.50.1980">
    <property type="entry name" value="Nitrogenase molybdenum iron protein domain"/>
    <property type="match status" value="2"/>
</dbReference>
<dbReference type="GO" id="GO:0030288">
    <property type="term" value="C:outer membrane-bounded periplasmic space"/>
    <property type="evidence" value="ECO:0007669"/>
    <property type="project" value="TreeGrafter"/>
</dbReference>
<dbReference type="AlphaFoldDB" id="A0A2T3J8U5"/>
<dbReference type="PROSITE" id="PS50983">
    <property type="entry name" value="FE_B12_PBP"/>
    <property type="match status" value="1"/>
</dbReference>
<dbReference type="RefSeq" id="WP_107244978.1">
    <property type="nucleotide sequence ID" value="NZ_PYMJ01000034.1"/>
</dbReference>
<evidence type="ECO:0000256" key="4">
    <source>
        <dbReference type="ARBA" id="ARBA00022496"/>
    </source>
</evidence>
<evidence type="ECO:0000256" key="3">
    <source>
        <dbReference type="ARBA" id="ARBA00022448"/>
    </source>
</evidence>
<evidence type="ECO:0000313" key="9">
    <source>
        <dbReference type="Proteomes" id="UP000240987"/>
    </source>
</evidence>
<feature type="signal peptide" evidence="6">
    <location>
        <begin position="1"/>
        <end position="21"/>
    </location>
</feature>
<evidence type="ECO:0000313" key="8">
    <source>
        <dbReference type="EMBL" id="PSU45228.1"/>
    </source>
</evidence>
<keyword evidence="9" id="KW-1185">Reference proteome</keyword>
<accession>A0A2T3J8U5</accession>
<sequence>MFLRKVALSVLCITAAFTAHSQTVSNEAMRSIHDVYGKMIEIPAAPKRVITLSEIDLDSTLALGLTPIGTVNGRGQQTLPRYLQAAIQQDIKIVGDLSRPNMETILELEPDLILTTPNRPEVLALLNEIAPTVVTFKRGEPWKDTFNRTADILNRQKEAIAFMARYQQAIQQSKADIGDKAGQTISIVRWNPKGPAYMFKDAFASQVIADLGMTRPANQQDPGHTHSLSLSLEALNVLDGDWMVIGTLSTSGDAVDAMKQAESSPAFKQLSAIQTKRFEAVDGSLWTSVGGPLAALSVMQDIVKLVNKPDAEPLTP</sequence>
<dbReference type="OrthoDB" id="9793175at2"/>
<dbReference type="Pfam" id="PF01497">
    <property type="entry name" value="Peripla_BP_2"/>
    <property type="match status" value="1"/>
</dbReference>
<dbReference type="InterPro" id="IPR002491">
    <property type="entry name" value="ABC_transptr_periplasmic_BD"/>
</dbReference>
<dbReference type="CDD" id="cd01146">
    <property type="entry name" value="FhuD"/>
    <property type="match status" value="1"/>
</dbReference>
<keyword evidence="4" id="KW-0408">Iron</keyword>
<reference evidence="8 9" key="1">
    <citation type="submission" date="2018-01" db="EMBL/GenBank/DDBJ databases">
        <title>Whole genome sequencing of Histamine producing bacteria.</title>
        <authorList>
            <person name="Butler K."/>
        </authorList>
    </citation>
    <scope>NUCLEOTIDE SEQUENCE [LARGE SCALE GENOMIC DNA]</scope>
    <source>
        <strain evidence="8 9">JCM 12947</strain>
    </source>
</reference>
<dbReference type="PANTHER" id="PTHR30532:SF25">
    <property type="entry name" value="IRON(III) DICITRATE-BINDING PERIPLASMIC PROTEIN"/>
    <property type="match status" value="1"/>
</dbReference>
<feature type="chain" id="PRO_5015480935" evidence="6">
    <location>
        <begin position="22"/>
        <end position="316"/>
    </location>
</feature>
<dbReference type="EMBL" id="PYMJ01000034">
    <property type="protein sequence ID" value="PSU45228.1"/>
    <property type="molecule type" value="Genomic_DNA"/>
</dbReference>
<feature type="domain" description="Fe/B12 periplasmic-binding" evidence="7">
    <location>
        <begin position="48"/>
        <end position="310"/>
    </location>
</feature>
<evidence type="ECO:0000256" key="6">
    <source>
        <dbReference type="SAM" id="SignalP"/>
    </source>
</evidence>
<comment type="similarity">
    <text evidence="2">Belongs to the bacterial solute-binding protein 8 family.</text>
</comment>
<comment type="caution">
    <text evidence="8">The sequence shown here is derived from an EMBL/GenBank/DDBJ whole genome shotgun (WGS) entry which is preliminary data.</text>
</comment>
<keyword evidence="5 6" id="KW-0732">Signal</keyword>
<protein>
    <submittedName>
        <fullName evidence="8">ABC transporter substrate-binding protein</fullName>
    </submittedName>
</protein>
<dbReference type="InterPro" id="IPR051313">
    <property type="entry name" value="Bact_iron-sidero_bind"/>
</dbReference>
<dbReference type="PANTHER" id="PTHR30532">
    <property type="entry name" value="IRON III DICITRATE-BINDING PERIPLASMIC PROTEIN"/>
    <property type="match status" value="1"/>
</dbReference>
<keyword evidence="3" id="KW-0813">Transport</keyword>
<dbReference type="SUPFAM" id="SSF53807">
    <property type="entry name" value="Helical backbone' metal receptor"/>
    <property type="match status" value="1"/>
</dbReference>
<proteinExistence type="inferred from homology"/>
<gene>
    <name evidence="8" type="ORF">C9J12_23790</name>
</gene>